<name>A0A4Z1AL16_9LEPT</name>
<accession>A0A4Z1AL16</accession>
<gene>
    <name evidence="2" type="ORF">EHR06_14260</name>
</gene>
<dbReference type="EMBL" id="RQHS01000019">
    <property type="protein sequence ID" value="TGM97309.1"/>
    <property type="molecule type" value="Genomic_DNA"/>
</dbReference>
<comment type="caution">
    <text evidence="2">The sequence shown here is derived from an EMBL/GenBank/DDBJ whole genome shotgun (WGS) entry which is preliminary data.</text>
</comment>
<organism evidence="2 3">
    <name type="scientific">Leptospira dzoumogneensis</name>
    <dbReference type="NCBI Taxonomy" id="2484904"/>
    <lineage>
        <taxon>Bacteria</taxon>
        <taxon>Pseudomonadati</taxon>
        <taxon>Spirochaetota</taxon>
        <taxon>Spirochaetia</taxon>
        <taxon>Leptospirales</taxon>
        <taxon>Leptospiraceae</taxon>
        <taxon>Leptospira</taxon>
    </lineage>
</organism>
<dbReference type="Proteomes" id="UP000297241">
    <property type="component" value="Unassembled WGS sequence"/>
</dbReference>
<dbReference type="AlphaFoldDB" id="A0A4Z1AL16"/>
<evidence type="ECO:0000313" key="2">
    <source>
        <dbReference type="EMBL" id="TGM97309.1"/>
    </source>
</evidence>
<feature type="region of interest" description="Disordered" evidence="1">
    <location>
        <begin position="281"/>
        <end position="300"/>
    </location>
</feature>
<keyword evidence="3" id="KW-1185">Reference proteome</keyword>
<evidence type="ECO:0000313" key="3">
    <source>
        <dbReference type="Proteomes" id="UP000297241"/>
    </source>
</evidence>
<evidence type="ECO:0000256" key="1">
    <source>
        <dbReference type="SAM" id="MobiDB-lite"/>
    </source>
</evidence>
<dbReference type="OrthoDB" id="326253at2"/>
<protein>
    <recommendedName>
        <fullName evidence="4">Guanylate cyclase domain-containing protein</fullName>
    </recommendedName>
</protein>
<dbReference type="RefSeq" id="WP_135757616.1">
    <property type="nucleotide sequence ID" value="NZ_RQHS01000019.1"/>
</dbReference>
<sequence>MQSFESKLSLFISIDLVGSTSFKYAYSKRSLGKEQPWLEFFDNFYKVVPFLLRKNIGEKATCYPTIWKTAGDEILFHCDITDKNQPKEIILALYKTINEYHDQLAERNLPLKIKATSWIAGFPVINAEITIDEEGDVKRDYIGPSIDVGFRLSKFSDPRNLIISIELAYILSDTLTSKEEKKLGGIFLENEEILKGAFKGLAYPILTIKIQDTFEKSRLKVLKKEKLSLGDIEDFCLEYIAQVNDPYTIVIPYIKRQNFADYNDIPDDHDKIIKSIQEKEKGDYEKKKIPKTISDSGKESVEFSEKIHLKIKRGGIRKKKKTKS</sequence>
<reference evidence="2" key="1">
    <citation type="journal article" date="2019" name="PLoS Negl. Trop. Dis.">
        <title>Revisiting the worldwide diversity of Leptospira species in the environment.</title>
        <authorList>
            <person name="Vincent A.T."/>
            <person name="Schiettekatte O."/>
            <person name="Bourhy P."/>
            <person name="Veyrier F.J."/>
            <person name="Picardeau M."/>
        </authorList>
    </citation>
    <scope>NUCLEOTIDE SEQUENCE [LARGE SCALE GENOMIC DNA]</scope>
    <source>
        <strain evidence="2">201601113</strain>
    </source>
</reference>
<proteinExistence type="predicted"/>
<evidence type="ECO:0008006" key="4">
    <source>
        <dbReference type="Google" id="ProtNLM"/>
    </source>
</evidence>